<proteinExistence type="predicted"/>
<sequence length="96" mass="11202">MGHCHQQLQILTLLKHQLVQYSDILTPKELDVVSEIFDWVTRRGNVVVARLPHWFAASELEWFRATTVQVGQEACERQATLWVKLHHPNQLTHLPL</sequence>
<accession>A0AAD9GCB0</accession>
<dbReference type="Proteomes" id="UP001259832">
    <property type="component" value="Unassembled WGS sequence"/>
</dbReference>
<reference evidence="1" key="1">
    <citation type="submission" date="2023-08" db="EMBL/GenBank/DDBJ databases">
        <title>Reference Genome Resource for the Citrus Pathogen Phytophthora citrophthora.</title>
        <authorList>
            <person name="Moller H."/>
            <person name="Coetzee B."/>
            <person name="Rose L.J."/>
            <person name="Van Niekerk J.M."/>
        </authorList>
    </citation>
    <scope>NUCLEOTIDE SEQUENCE</scope>
    <source>
        <strain evidence="1">STE-U-9442</strain>
    </source>
</reference>
<comment type="caution">
    <text evidence="1">The sequence shown here is derived from an EMBL/GenBank/DDBJ whole genome shotgun (WGS) entry which is preliminary data.</text>
</comment>
<gene>
    <name evidence="1" type="ORF">P3T76_010424</name>
    <name evidence="2" type="ORF">P3T76_010435</name>
</gene>
<evidence type="ECO:0000313" key="1">
    <source>
        <dbReference type="EMBL" id="KAK1935729.1"/>
    </source>
</evidence>
<dbReference type="EMBL" id="JASMQC010000022">
    <property type="protein sequence ID" value="KAK1935740.1"/>
    <property type="molecule type" value="Genomic_DNA"/>
</dbReference>
<organism evidence="1 3">
    <name type="scientific">Phytophthora citrophthora</name>
    <dbReference type="NCBI Taxonomy" id="4793"/>
    <lineage>
        <taxon>Eukaryota</taxon>
        <taxon>Sar</taxon>
        <taxon>Stramenopiles</taxon>
        <taxon>Oomycota</taxon>
        <taxon>Peronosporomycetes</taxon>
        <taxon>Peronosporales</taxon>
        <taxon>Peronosporaceae</taxon>
        <taxon>Phytophthora</taxon>
    </lineage>
</organism>
<evidence type="ECO:0000313" key="3">
    <source>
        <dbReference type="Proteomes" id="UP001259832"/>
    </source>
</evidence>
<protein>
    <submittedName>
        <fullName evidence="1">Uncharacterized protein</fullName>
    </submittedName>
</protein>
<name>A0AAD9GCB0_9STRA</name>
<dbReference type="EMBL" id="JASMQC010000022">
    <property type="protein sequence ID" value="KAK1935729.1"/>
    <property type="molecule type" value="Genomic_DNA"/>
</dbReference>
<keyword evidence="3" id="KW-1185">Reference proteome</keyword>
<dbReference type="AlphaFoldDB" id="A0AAD9GCB0"/>
<evidence type="ECO:0000313" key="2">
    <source>
        <dbReference type="EMBL" id="KAK1935740.1"/>
    </source>
</evidence>